<evidence type="ECO:0000313" key="1">
    <source>
        <dbReference type="EMBL" id="KAL2062300.1"/>
    </source>
</evidence>
<dbReference type="EMBL" id="JAZHXI010000017">
    <property type="protein sequence ID" value="KAL2062300.1"/>
    <property type="molecule type" value="Genomic_DNA"/>
</dbReference>
<organism evidence="1 2">
    <name type="scientific">Oculimacula yallundae</name>
    <dbReference type="NCBI Taxonomy" id="86028"/>
    <lineage>
        <taxon>Eukaryota</taxon>
        <taxon>Fungi</taxon>
        <taxon>Dikarya</taxon>
        <taxon>Ascomycota</taxon>
        <taxon>Pezizomycotina</taxon>
        <taxon>Leotiomycetes</taxon>
        <taxon>Helotiales</taxon>
        <taxon>Ploettnerulaceae</taxon>
        <taxon>Oculimacula</taxon>
    </lineage>
</organism>
<protein>
    <submittedName>
        <fullName evidence="1">Uncharacterized protein</fullName>
    </submittedName>
</protein>
<dbReference type="Proteomes" id="UP001595075">
    <property type="component" value="Unassembled WGS sequence"/>
</dbReference>
<proteinExistence type="predicted"/>
<name>A0ABR4BXF0_9HELO</name>
<keyword evidence="2" id="KW-1185">Reference proteome</keyword>
<evidence type="ECO:0000313" key="2">
    <source>
        <dbReference type="Proteomes" id="UP001595075"/>
    </source>
</evidence>
<gene>
    <name evidence="1" type="ORF">VTL71DRAFT_6566</name>
</gene>
<comment type="caution">
    <text evidence="1">The sequence shown here is derived from an EMBL/GenBank/DDBJ whole genome shotgun (WGS) entry which is preliminary data.</text>
</comment>
<accession>A0ABR4BXF0</accession>
<sequence>MVFWRGVGIGLEGSCQLSATDSYDCDSDSESAMSLCLDKVVSILLTWRQGLELSIAVPFTAPILLRNSGEVFWD</sequence>
<reference evidence="1 2" key="1">
    <citation type="journal article" date="2024" name="Commun. Biol.">
        <title>Comparative genomic analysis of thermophilic fungi reveals convergent evolutionary adaptations and gene losses.</title>
        <authorList>
            <person name="Steindorff A.S."/>
            <person name="Aguilar-Pontes M.V."/>
            <person name="Robinson A.J."/>
            <person name="Andreopoulos B."/>
            <person name="LaButti K."/>
            <person name="Kuo A."/>
            <person name="Mondo S."/>
            <person name="Riley R."/>
            <person name="Otillar R."/>
            <person name="Haridas S."/>
            <person name="Lipzen A."/>
            <person name="Grimwood J."/>
            <person name="Schmutz J."/>
            <person name="Clum A."/>
            <person name="Reid I.D."/>
            <person name="Moisan M.C."/>
            <person name="Butler G."/>
            <person name="Nguyen T.T.M."/>
            <person name="Dewar K."/>
            <person name="Conant G."/>
            <person name="Drula E."/>
            <person name="Henrissat B."/>
            <person name="Hansel C."/>
            <person name="Singer S."/>
            <person name="Hutchinson M.I."/>
            <person name="de Vries R.P."/>
            <person name="Natvig D.O."/>
            <person name="Powell A.J."/>
            <person name="Tsang A."/>
            <person name="Grigoriev I.V."/>
        </authorList>
    </citation>
    <scope>NUCLEOTIDE SEQUENCE [LARGE SCALE GENOMIC DNA]</scope>
    <source>
        <strain evidence="1 2">CBS 494.80</strain>
    </source>
</reference>